<dbReference type="KEGG" id="spal:FM071_06010"/>
<keyword evidence="2" id="KW-1185">Reference proteome</keyword>
<evidence type="ECO:0000313" key="1">
    <source>
        <dbReference type="EMBL" id="QOP45866.1"/>
    </source>
</evidence>
<gene>
    <name evidence="1" type="ORF">FM071_06010</name>
</gene>
<sequence length="308" mass="36747">MKLEYKILWIEDNPKSIRRDKRQVAEYIEGLGFVCEVQEINNFSDFEKNIGCQNTSEYDLLLIDLDLGNQETKDEGNTIITKIRDEKVYTEIVFYSSQYEELNRKLNEHFVEGIFTSSRDELKDKVKKIIDITIKKTQDVNNLRGLIMAEVAELDRIKEQIIKKYNSQADSDFKKYIKEKVFSKIKEELKNLNCLVKVEDSECTYDEINLEELQKNFFYDTFKKSRTVFKIKKQKCNTIEFIHENYKKEIIDKRNVFAHQEEEPREDGINILKYPNGEDLEFTAEHCIQIRKDIRKYKKLLVDIKNQI</sequence>
<reference evidence="1 2" key="1">
    <citation type="submission" date="2019-07" db="EMBL/GenBank/DDBJ databases">
        <title>Sulfurimonas paralvinellae sp. nov., a novel mesophilic, hydrogen- and sulfur-oxidizing chemolithoautotroph within the Epsilonproteo- bacteria isolated from a deep-sea hydrothermal vent polychaete nest, reclassification of Thiomicrospira denitrificans as Sulfurimonas denitrificans comb. nov. and emended description of the genus Sulfurimonas.</title>
        <authorList>
            <person name="Wang S."/>
            <person name="Jiang L."/>
            <person name="Shao Z."/>
        </authorList>
    </citation>
    <scope>NUCLEOTIDE SEQUENCE [LARGE SCALE GENOMIC DNA]</scope>
    <source>
        <strain evidence="1 2">GO25</strain>
    </source>
</reference>
<dbReference type="AlphaFoldDB" id="A0A7M1B8W3"/>
<dbReference type="Gene3D" id="3.40.50.2300">
    <property type="match status" value="1"/>
</dbReference>
<proteinExistence type="predicted"/>
<dbReference type="RefSeq" id="WP_193109842.1">
    <property type="nucleotide sequence ID" value="NZ_CP041406.1"/>
</dbReference>
<dbReference type="EMBL" id="CP041406">
    <property type="protein sequence ID" value="QOP45866.1"/>
    <property type="molecule type" value="Genomic_DNA"/>
</dbReference>
<evidence type="ECO:0008006" key="3">
    <source>
        <dbReference type="Google" id="ProtNLM"/>
    </source>
</evidence>
<name>A0A7M1B8W3_9BACT</name>
<accession>A0A7M1B8W3</accession>
<protein>
    <recommendedName>
        <fullName evidence="3">Response regulator</fullName>
    </recommendedName>
</protein>
<dbReference type="Proteomes" id="UP000593580">
    <property type="component" value="Chromosome"/>
</dbReference>
<evidence type="ECO:0000313" key="2">
    <source>
        <dbReference type="Proteomes" id="UP000593580"/>
    </source>
</evidence>
<organism evidence="1 2">
    <name type="scientific">Sulfurimonas paralvinellae</name>
    <dbReference type="NCBI Taxonomy" id="317658"/>
    <lineage>
        <taxon>Bacteria</taxon>
        <taxon>Pseudomonadati</taxon>
        <taxon>Campylobacterota</taxon>
        <taxon>Epsilonproteobacteria</taxon>
        <taxon>Campylobacterales</taxon>
        <taxon>Sulfurimonadaceae</taxon>
        <taxon>Sulfurimonas</taxon>
    </lineage>
</organism>